<keyword evidence="5" id="KW-0864">Zinc transport</keyword>
<proteinExistence type="inferred from homology"/>
<dbReference type="Gene3D" id="3.40.50.1980">
    <property type="entry name" value="Nitrogenase molybdenum iron protein domain"/>
    <property type="match status" value="2"/>
</dbReference>
<keyword evidence="5" id="KW-0406">Ion transport</keyword>
<keyword evidence="3" id="KW-0813">Transport</keyword>
<evidence type="ECO:0000313" key="8">
    <source>
        <dbReference type="EMBL" id="GGM10041.1"/>
    </source>
</evidence>
<feature type="compositionally biased region" description="Basic and acidic residues" evidence="6">
    <location>
        <begin position="119"/>
        <end position="182"/>
    </location>
</feature>
<sequence length="346" mass="37183">MRTVLTASLIAFAAPAAADVPNVVTDIAPVHSLVASVMEGVGEPYLLIEPGVSPHHYALKPSEARKISNADVVFWIGEEDTPWLGETVETLAPDATSVEMLDLEGSILLPVREGGNFAPHDHGGEGHEHADGHDEHAAGHDDHDHADGHDDHDHADGHDDHAKAAGHDDHDHAAHGTDPHAWLDPRNAQTWLRAIAEILAEADPENAVAYRANAERTAEELGTLDVTIAVRLKDTPRGFITFHDAYQYFENRFDIRARGALSASDAVEPGPARVAALREMVQREGVSCLFAEPQFNPRQVATLAEDLNLRTGTLDPIGAQLEPGPALYGRLVTGIADALMVCLNGE</sequence>
<dbReference type="RefSeq" id="WP_036539110.1">
    <property type="nucleotide sequence ID" value="NZ_BMLF01000002.1"/>
</dbReference>
<accession>A0A917T5H1</accession>
<reference evidence="8" key="1">
    <citation type="journal article" date="2014" name="Int. J. Syst. Evol. Microbiol.">
        <title>Complete genome sequence of Corynebacterium casei LMG S-19264T (=DSM 44701T), isolated from a smear-ripened cheese.</title>
        <authorList>
            <consortium name="US DOE Joint Genome Institute (JGI-PGF)"/>
            <person name="Walter F."/>
            <person name="Albersmeier A."/>
            <person name="Kalinowski J."/>
            <person name="Ruckert C."/>
        </authorList>
    </citation>
    <scope>NUCLEOTIDE SEQUENCE</scope>
    <source>
        <strain evidence="8">CGMCC 1.6293</strain>
    </source>
</reference>
<dbReference type="PANTHER" id="PTHR42953">
    <property type="entry name" value="HIGH-AFFINITY ZINC UPTAKE SYSTEM PROTEIN ZNUA-RELATED"/>
    <property type="match status" value="1"/>
</dbReference>
<evidence type="ECO:0000256" key="6">
    <source>
        <dbReference type="SAM" id="MobiDB-lite"/>
    </source>
</evidence>
<dbReference type="GO" id="GO:0046872">
    <property type="term" value="F:metal ion binding"/>
    <property type="evidence" value="ECO:0007669"/>
    <property type="project" value="InterPro"/>
</dbReference>
<evidence type="ECO:0000256" key="2">
    <source>
        <dbReference type="ARBA" id="ARBA00015915"/>
    </source>
</evidence>
<evidence type="ECO:0000256" key="7">
    <source>
        <dbReference type="SAM" id="SignalP"/>
    </source>
</evidence>
<protein>
    <recommendedName>
        <fullName evidence="2">High-affinity zinc uptake system protein ZnuA</fullName>
    </recommendedName>
</protein>
<evidence type="ECO:0000256" key="1">
    <source>
        <dbReference type="ARBA" id="ARBA00011028"/>
    </source>
</evidence>
<feature type="region of interest" description="Disordered" evidence="6">
    <location>
        <begin position="112"/>
        <end position="182"/>
    </location>
</feature>
<dbReference type="SUPFAM" id="SSF53807">
    <property type="entry name" value="Helical backbone' metal receptor"/>
    <property type="match status" value="1"/>
</dbReference>
<name>A0A917T5H1_9RHOB</name>
<dbReference type="AlphaFoldDB" id="A0A917T5H1"/>
<dbReference type="InterPro" id="IPR006127">
    <property type="entry name" value="ZnuA-like"/>
</dbReference>
<keyword evidence="4 7" id="KW-0732">Signal</keyword>
<dbReference type="GO" id="GO:0006829">
    <property type="term" value="P:zinc ion transport"/>
    <property type="evidence" value="ECO:0007669"/>
    <property type="project" value="UniProtKB-KW"/>
</dbReference>
<organism evidence="8 9">
    <name type="scientific">Pseudooceanicola nanhaiensis</name>
    <dbReference type="NCBI Taxonomy" id="375761"/>
    <lineage>
        <taxon>Bacteria</taxon>
        <taxon>Pseudomonadati</taxon>
        <taxon>Pseudomonadota</taxon>
        <taxon>Alphaproteobacteria</taxon>
        <taxon>Rhodobacterales</taxon>
        <taxon>Paracoccaceae</taxon>
        <taxon>Pseudooceanicola</taxon>
    </lineage>
</organism>
<dbReference type="EMBL" id="BMLF01000002">
    <property type="protein sequence ID" value="GGM10041.1"/>
    <property type="molecule type" value="Genomic_DNA"/>
</dbReference>
<dbReference type="Pfam" id="PF01297">
    <property type="entry name" value="ZnuA"/>
    <property type="match status" value="1"/>
</dbReference>
<evidence type="ECO:0000313" key="9">
    <source>
        <dbReference type="Proteomes" id="UP000649829"/>
    </source>
</evidence>
<gene>
    <name evidence="8" type="ORF">GCM10011534_35190</name>
</gene>
<dbReference type="InterPro" id="IPR050492">
    <property type="entry name" value="Bact_metal-bind_prot9"/>
</dbReference>
<reference evidence="8" key="2">
    <citation type="submission" date="2020-09" db="EMBL/GenBank/DDBJ databases">
        <authorList>
            <person name="Sun Q."/>
            <person name="Zhou Y."/>
        </authorList>
    </citation>
    <scope>NUCLEOTIDE SEQUENCE</scope>
    <source>
        <strain evidence="8">CGMCC 1.6293</strain>
    </source>
</reference>
<evidence type="ECO:0000256" key="4">
    <source>
        <dbReference type="ARBA" id="ARBA00022729"/>
    </source>
</evidence>
<keyword evidence="5" id="KW-0862">Zinc</keyword>
<feature type="chain" id="PRO_5037594417" description="High-affinity zinc uptake system protein ZnuA" evidence="7">
    <location>
        <begin position="19"/>
        <end position="346"/>
    </location>
</feature>
<evidence type="ECO:0000256" key="5">
    <source>
        <dbReference type="ARBA" id="ARBA00022906"/>
    </source>
</evidence>
<dbReference type="Proteomes" id="UP000649829">
    <property type="component" value="Unassembled WGS sequence"/>
</dbReference>
<evidence type="ECO:0000256" key="3">
    <source>
        <dbReference type="ARBA" id="ARBA00022448"/>
    </source>
</evidence>
<comment type="similarity">
    <text evidence="1">Belongs to the bacterial solute-binding protein 9 family.</text>
</comment>
<dbReference type="PANTHER" id="PTHR42953:SF3">
    <property type="entry name" value="HIGH-AFFINITY ZINC UPTAKE SYSTEM PROTEIN ZNUA"/>
    <property type="match status" value="1"/>
</dbReference>
<feature type="signal peptide" evidence="7">
    <location>
        <begin position="1"/>
        <end position="18"/>
    </location>
</feature>
<comment type="caution">
    <text evidence="8">The sequence shown here is derived from an EMBL/GenBank/DDBJ whole genome shotgun (WGS) entry which is preliminary data.</text>
</comment>
<keyword evidence="9" id="KW-1185">Reference proteome</keyword>